<dbReference type="PANTHER" id="PTHR43791">
    <property type="entry name" value="PERMEASE-RELATED"/>
    <property type="match status" value="1"/>
</dbReference>
<evidence type="ECO:0000256" key="1">
    <source>
        <dbReference type="ARBA" id="ARBA00004141"/>
    </source>
</evidence>
<dbReference type="GO" id="GO:0016020">
    <property type="term" value="C:membrane"/>
    <property type="evidence" value="ECO:0007669"/>
    <property type="project" value="UniProtKB-SubCell"/>
</dbReference>
<dbReference type="Proteomes" id="UP000664521">
    <property type="component" value="Unassembled WGS sequence"/>
</dbReference>
<feature type="compositionally biased region" description="Polar residues" evidence="6">
    <location>
        <begin position="12"/>
        <end position="22"/>
    </location>
</feature>
<evidence type="ECO:0008006" key="9">
    <source>
        <dbReference type="Google" id="ProtNLM"/>
    </source>
</evidence>
<proteinExistence type="predicted"/>
<evidence type="ECO:0000256" key="3">
    <source>
        <dbReference type="ARBA" id="ARBA00022692"/>
    </source>
</evidence>
<dbReference type="EMBL" id="CAJPDS010000005">
    <property type="protein sequence ID" value="CAF9907661.1"/>
    <property type="molecule type" value="Genomic_DNA"/>
</dbReference>
<gene>
    <name evidence="7" type="ORF">HETSPECPRED_007212</name>
</gene>
<dbReference type="SUPFAM" id="SSF103473">
    <property type="entry name" value="MFS general substrate transporter"/>
    <property type="match status" value="1"/>
</dbReference>
<evidence type="ECO:0000256" key="2">
    <source>
        <dbReference type="ARBA" id="ARBA00022448"/>
    </source>
</evidence>
<protein>
    <recommendedName>
        <fullName evidence="9">Major facilitator superfamily (MFS) profile domain-containing protein</fullName>
    </recommendedName>
</protein>
<feature type="region of interest" description="Disordered" evidence="6">
    <location>
        <begin position="1"/>
        <end position="25"/>
    </location>
</feature>
<evidence type="ECO:0000313" key="8">
    <source>
        <dbReference type="Proteomes" id="UP000664521"/>
    </source>
</evidence>
<reference evidence="7" key="1">
    <citation type="submission" date="2021-03" db="EMBL/GenBank/DDBJ databases">
        <authorList>
            <person name="Tagirdzhanova G."/>
        </authorList>
    </citation>
    <scope>NUCLEOTIDE SEQUENCE</scope>
</reference>
<comment type="caution">
    <text evidence="7">The sequence shown here is derived from an EMBL/GenBank/DDBJ whole genome shotgun (WGS) entry which is preliminary data.</text>
</comment>
<keyword evidence="3" id="KW-0812">Transmembrane</keyword>
<keyword evidence="2" id="KW-0813">Transport</keyword>
<dbReference type="PANTHER" id="PTHR43791:SF52">
    <property type="entry name" value="TRANSPORTER, PUTATIVE (AFU_ORTHOLOGUE AFUA_1G11820)-RELATED"/>
    <property type="match status" value="1"/>
</dbReference>
<dbReference type="OrthoDB" id="2962993at2759"/>
<evidence type="ECO:0000313" key="7">
    <source>
        <dbReference type="EMBL" id="CAF9907661.1"/>
    </source>
</evidence>
<evidence type="ECO:0000256" key="5">
    <source>
        <dbReference type="ARBA" id="ARBA00023136"/>
    </source>
</evidence>
<dbReference type="Gene3D" id="1.20.1250.20">
    <property type="entry name" value="MFS general substrate transporter like domains"/>
    <property type="match status" value="1"/>
</dbReference>
<keyword evidence="8" id="KW-1185">Reference proteome</keyword>
<evidence type="ECO:0000256" key="4">
    <source>
        <dbReference type="ARBA" id="ARBA00022989"/>
    </source>
</evidence>
<name>A0A8H3EIB3_9LECA</name>
<keyword evidence="5" id="KW-0472">Membrane</keyword>
<accession>A0A8H3EIB3</accession>
<dbReference type="InterPro" id="IPR036259">
    <property type="entry name" value="MFS_trans_sf"/>
</dbReference>
<dbReference type="AlphaFoldDB" id="A0A8H3EIB3"/>
<comment type="subcellular location">
    <subcellularLocation>
        <location evidence="1">Membrane</location>
        <topology evidence="1">Multi-pass membrane protein</topology>
    </subcellularLocation>
</comment>
<dbReference type="GO" id="GO:0022857">
    <property type="term" value="F:transmembrane transporter activity"/>
    <property type="evidence" value="ECO:0007669"/>
    <property type="project" value="TreeGrafter"/>
</dbReference>
<evidence type="ECO:0000256" key="6">
    <source>
        <dbReference type="SAM" id="MobiDB-lite"/>
    </source>
</evidence>
<organism evidence="7 8">
    <name type="scientific">Heterodermia speciosa</name>
    <dbReference type="NCBI Taxonomy" id="116794"/>
    <lineage>
        <taxon>Eukaryota</taxon>
        <taxon>Fungi</taxon>
        <taxon>Dikarya</taxon>
        <taxon>Ascomycota</taxon>
        <taxon>Pezizomycotina</taxon>
        <taxon>Lecanoromycetes</taxon>
        <taxon>OSLEUM clade</taxon>
        <taxon>Lecanoromycetidae</taxon>
        <taxon>Caliciales</taxon>
        <taxon>Physciaceae</taxon>
        <taxon>Heterodermia</taxon>
    </lineage>
</organism>
<keyword evidence="4" id="KW-1133">Transmembrane helix</keyword>
<sequence>MDVSMLPEKAPETSSTHTPSSLEHNKADRSYVSKDSVDLTNKTAERKLLLKLDLCVLPVLSLLFLVSFVDRSNVANARIQGLEKSLGIPPKSNGYNIALFSFTIPYILFEVPANITLKKIKPQWWLSGLMFAWGERDISVCQLRHGSYLRPGICTMCQGFAQSLGGLAACRALMGFFESGFVPGARMILDIKRPNLLTAVEGARI</sequence>